<dbReference type="Pfam" id="PF19629">
    <property type="entry name" value="DUF6133"/>
    <property type="match status" value="1"/>
</dbReference>
<accession>V2Y2N2</accession>
<sequence length="78" mass="8674">MKNYVNRLVAGMAVKTGIFNEKLKNKLKDNNGNWIDEAIKYIGGVVIGLIVIGALILLFKTKIIQGLEAKITEIFNIK</sequence>
<keyword evidence="3" id="KW-1185">Reference proteome</keyword>
<keyword evidence="1" id="KW-0812">Transmembrane</keyword>
<keyword evidence="1" id="KW-0472">Membrane</keyword>
<protein>
    <submittedName>
        <fullName evidence="2">Uncharacterized protein</fullName>
    </submittedName>
</protein>
<reference evidence="2 3" key="1">
    <citation type="submission" date="2013-06" db="EMBL/GenBank/DDBJ databases">
        <authorList>
            <person name="Weinstock G."/>
            <person name="Sodergren E."/>
            <person name="Clifton S."/>
            <person name="Fulton L."/>
            <person name="Fulton B."/>
            <person name="Courtney L."/>
            <person name="Fronick C."/>
            <person name="Harrison M."/>
            <person name="Strong C."/>
            <person name="Farmer C."/>
            <person name="Delahaunty K."/>
            <person name="Markovic C."/>
            <person name="Hall O."/>
            <person name="Minx P."/>
            <person name="Tomlinson C."/>
            <person name="Mitreva M."/>
            <person name="Nelson J."/>
            <person name="Hou S."/>
            <person name="Wollam A."/>
            <person name="Pepin K.H."/>
            <person name="Johnson M."/>
            <person name="Bhonagiri V."/>
            <person name="Nash W.E."/>
            <person name="Warren W."/>
            <person name="Chinwalla A."/>
            <person name="Mardis E.R."/>
            <person name="Wilson R.K."/>
        </authorList>
    </citation>
    <scope>NUCLEOTIDE SEQUENCE [LARGE SCALE GENOMIC DNA]</scope>
    <source>
        <strain evidence="2 3">ATCC 51271</strain>
    </source>
</reference>
<organism evidence="2 3">
    <name type="scientific">Catonella morbi ATCC 51271</name>
    <dbReference type="NCBI Taxonomy" id="592026"/>
    <lineage>
        <taxon>Bacteria</taxon>
        <taxon>Bacillati</taxon>
        <taxon>Bacillota</taxon>
        <taxon>Clostridia</taxon>
        <taxon>Lachnospirales</taxon>
        <taxon>Lachnospiraceae</taxon>
        <taxon>Catonella</taxon>
    </lineage>
</organism>
<dbReference type="AlphaFoldDB" id="V2Y2N2"/>
<dbReference type="Proteomes" id="UP000018227">
    <property type="component" value="Unassembled WGS sequence"/>
</dbReference>
<dbReference type="STRING" id="592026.GCWU0000282_002451"/>
<evidence type="ECO:0000313" key="3">
    <source>
        <dbReference type="Proteomes" id="UP000018227"/>
    </source>
</evidence>
<proteinExistence type="predicted"/>
<dbReference type="HOGENOM" id="CLU_2615530_0_0_9"/>
<evidence type="ECO:0000313" key="2">
    <source>
        <dbReference type="EMBL" id="ESL02317.1"/>
    </source>
</evidence>
<name>V2Y2N2_9FIRM</name>
<dbReference type="EMBL" id="ACIL03000016">
    <property type="protein sequence ID" value="ESL02317.1"/>
    <property type="molecule type" value="Genomic_DNA"/>
</dbReference>
<dbReference type="RefSeq" id="WP_023355311.1">
    <property type="nucleotide sequence ID" value="NZ_KI535369.1"/>
</dbReference>
<dbReference type="InterPro" id="IPR045765">
    <property type="entry name" value="DUF6133"/>
</dbReference>
<gene>
    <name evidence="2" type="ORF">GCWU0000282_002451</name>
</gene>
<comment type="caution">
    <text evidence="2">The sequence shown here is derived from an EMBL/GenBank/DDBJ whole genome shotgun (WGS) entry which is preliminary data.</text>
</comment>
<keyword evidence="1" id="KW-1133">Transmembrane helix</keyword>
<feature type="transmembrane region" description="Helical" evidence="1">
    <location>
        <begin position="38"/>
        <end position="59"/>
    </location>
</feature>
<evidence type="ECO:0000256" key="1">
    <source>
        <dbReference type="SAM" id="Phobius"/>
    </source>
</evidence>